<name>A0A3A6PJM6_9EURY</name>
<comment type="subcellular location">
    <subcellularLocation>
        <location evidence="1 4">Archaeal flagellum</location>
    </subcellularLocation>
</comment>
<organism evidence="6 7">
    <name type="scientific">Halonotius aquaticus</name>
    <dbReference type="NCBI Taxonomy" id="2216978"/>
    <lineage>
        <taxon>Archaea</taxon>
        <taxon>Methanobacteriati</taxon>
        <taxon>Methanobacteriota</taxon>
        <taxon>Stenosarchaea group</taxon>
        <taxon>Halobacteria</taxon>
        <taxon>Halobacteriales</taxon>
        <taxon>Haloferacaceae</taxon>
        <taxon>Halonotius</taxon>
    </lineage>
</organism>
<dbReference type="Pfam" id="PF01917">
    <property type="entry name" value="Flagellin_arch-type"/>
    <property type="match status" value="1"/>
</dbReference>
<dbReference type="InterPro" id="IPR002774">
    <property type="entry name" value="Flagellin_arc-type"/>
</dbReference>
<accession>A0A3A6PJM6</accession>
<dbReference type="PANTHER" id="PTHR35903:SF1">
    <property type="entry name" value="FLAGELLIN B1"/>
    <property type="match status" value="1"/>
</dbReference>
<dbReference type="OrthoDB" id="339101at2157"/>
<keyword evidence="3 4" id="KW-0974">Archaeal flagellum</keyword>
<evidence type="ECO:0000313" key="7">
    <source>
        <dbReference type="Proteomes" id="UP000276588"/>
    </source>
</evidence>
<comment type="similarity">
    <text evidence="2 4">Belongs to the archaeal flagellin family.</text>
</comment>
<evidence type="ECO:0000256" key="3">
    <source>
        <dbReference type="ARBA" id="ARBA00022440"/>
    </source>
</evidence>
<gene>
    <name evidence="6" type="ORF">DM826_11190</name>
</gene>
<reference evidence="6 7" key="1">
    <citation type="submission" date="2018-06" db="EMBL/GenBank/DDBJ databases">
        <title>Halonotius sp. F13-13 a new haloarchaeeon isolated from a solar saltern from Isla Cristina, Huelva, Spain.</title>
        <authorList>
            <person name="Duran-Viseras A."/>
            <person name="Sanchez-Porro C."/>
            <person name="Ventosa A."/>
        </authorList>
    </citation>
    <scope>NUCLEOTIDE SEQUENCE [LARGE SCALE GENOMIC DNA]</scope>
    <source>
        <strain evidence="6 7">F13-13</strain>
    </source>
</reference>
<dbReference type="NCBIfam" id="TIGR02537">
    <property type="entry name" value="arch_flag_Nterm"/>
    <property type="match status" value="1"/>
</dbReference>
<dbReference type="InterPro" id="IPR013373">
    <property type="entry name" value="Flagellin/pilin_N_arc"/>
</dbReference>
<evidence type="ECO:0000256" key="1">
    <source>
        <dbReference type="ARBA" id="ARBA00004618"/>
    </source>
</evidence>
<keyword evidence="5" id="KW-0472">Membrane</keyword>
<keyword evidence="5" id="KW-1133">Transmembrane helix</keyword>
<proteinExistence type="inferred from homology"/>
<dbReference type="GO" id="GO:0005198">
    <property type="term" value="F:structural molecule activity"/>
    <property type="evidence" value="ECO:0007669"/>
    <property type="project" value="InterPro"/>
</dbReference>
<protein>
    <recommendedName>
        <fullName evidence="4">Flagellin</fullName>
    </recommendedName>
</protein>
<dbReference type="AlphaFoldDB" id="A0A3A6PJM6"/>
<keyword evidence="7" id="KW-1185">Reference proteome</keyword>
<evidence type="ECO:0000313" key="6">
    <source>
        <dbReference type="EMBL" id="RJX42204.1"/>
    </source>
</evidence>
<dbReference type="GO" id="GO:0097588">
    <property type="term" value="P:archaeal or bacterial-type flagellum-dependent cell motility"/>
    <property type="evidence" value="ECO:0007669"/>
    <property type="project" value="InterPro"/>
</dbReference>
<dbReference type="Proteomes" id="UP000276588">
    <property type="component" value="Unassembled WGS sequence"/>
</dbReference>
<sequence length="206" mass="20965">MFSTASRGQVGIGTLIVFIAMVLVAAIAAGVLINTAGLLQAQAQSTGEETTAQVSDRIAIGEAVGYDTTSSDSDDTAGEIDTLNVSMRLAAGADPINLSQASYTIDTGGTARVISGANSSGGPVTFHQIQGLNEKPRILADQNDLMVVEFNLEDGTATGGGGIDGITSIEDGDDITIIVQAPAGGSTYATLKAPRRINQGESYIVS</sequence>
<keyword evidence="6" id="KW-0282">Flagellum</keyword>
<feature type="transmembrane region" description="Helical" evidence="5">
    <location>
        <begin position="12"/>
        <end position="33"/>
    </location>
</feature>
<keyword evidence="5" id="KW-0812">Transmembrane</keyword>
<dbReference type="EMBL" id="QKNY01000018">
    <property type="protein sequence ID" value="RJX42204.1"/>
    <property type="molecule type" value="Genomic_DNA"/>
</dbReference>
<comment type="caution">
    <text evidence="6">The sequence shown here is derived from an EMBL/GenBank/DDBJ whole genome shotgun (WGS) entry which is preliminary data.</text>
</comment>
<comment type="function">
    <text evidence="4">Flagellin is the subunit protein which polymerizes to form the filaments of archaeal flagella.</text>
</comment>
<evidence type="ECO:0000256" key="5">
    <source>
        <dbReference type="SAM" id="Phobius"/>
    </source>
</evidence>
<keyword evidence="6" id="KW-0966">Cell projection</keyword>
<keyword evidence="6" id="KW-0969">Cilium</keyword>
<dbReference type="RefSeq" id="WP_120103513.1">
    <property type="nucleotide sequence ID" value="NZ_QKNY01000018.1"/>
</dbReference>
<evidence type="ECO:0000256" key="2">
    <source>
        <dbReference type="ARBA" id="ARBA00010256"/>
    </source>
</evidence>
<dbReference type="PANTHER" id="PTHR35903">
    <property type="entry name" value="FLAGELLIN B1"/>
    <property type="match status" value="1"/>
</dbReference>
<dbReference type="GO" id="GO:0097589">
    <property type="term" value="C:archaeal-type flagellum"/>
    <property type="evidence" value="ECO:0007669"/>
    <property type="project" value="UniProtKB-SubCell"/>
</dbReference>
<evidence type="ECO:0000256" key="4">
    <source>
        <dbReference type="RuleBase" id="RU361282"/>
    </source>
</evidence>